<dbReference type="EMBL" id="PEYV01000023">
    <property type="protein sequence ID" value="PIS21721.1"/>
    <property type="molecule type" value="Genomic_DNA"/>
</dbReference>
<dbReference type="InterPro" id="IPR023298">
    <property type="entry name" value="ATPase_P-typ_TM_dom_sf"/>
</dbReference>
<keyword evidence="4 10" id="KW-0812">Transmembrane</keyword>
<evidence type="ECO:0000313" key="13">
    <source>
        <dbReference type="Proteomes" id="UP000231098"/>
    </source>
</evidence>
<dbReference type="GO" id="GO:0005524">
    <property type="term" value="F:ATP binding"/>
    <property type="evidence" value="ECO:0007669"/>
    <property type="project" value="UniProtKB-KW"/>
</dbReference>
<protein>
    <recommendedName>
        <fullName evidence="11">Cation-transporting P-type ATPase N-terminal domain-containing protein</fullName>
    </recommendedName>
</protein>
<feature type="transmembrane region" description="Helical" evidence="10">
    <location>
        <begin position="86"/>
        <end position="105"/>
    </location>
</feature>
<dbReference type="PANTHER" id="PTHR43294">
    <property type="entry name" value="SODIUM/POTASSIUM-TRANSPORTING ATPASE SUBUNIT ALPHA"/>
    <property type="match status" value="1"/>
</dbReference>
<dbReference type="Pfam" id="PF00122">
    <property type="entry name" value="E1-E2_ATPase"/>
    <property type="match status" value="1"/>
</dbReference>
<dbReference type="InterPro" id="IPR006068">
    <property type="entry name" value="ATPase_P-typ_cation-transptr_C"/>
</dbReference>
<dbReference type="GO" id="GO:0036376">
    <property type="term" value="P:sodium ion export across plasma membrane"/>
    <property type="evidence" value="ECO:0007669"/>
    <property type="project" value="TreeGrafter"/>
</dbReference>
<evidence type="ECO:0000256" key="9">
    <source>
        <dbReference type="ARBA" id="ARBA00023136"/>
    </source>
</evidence>
<dbReference type="GO" id="GO:0005391">
    <property type="term" value="F:P-type sodium:potassium-exchanging transporter activity"/>
    <property type="evidence" value="ECO:0007669"/>
    <property type="project" value="TreeGrafter"/>
</dbReference>
<dbReference type="SFLD" id="SFLDF00027">
    <property type="entry name" value="p-type_atpase"/>
    <property type="match status" value="1"/>
</dbReference>
<feature type="transmembrane region" description="Helical" evidence="10">
    <location>
        <begin position="64"/>
        <end position="80"/>
    </location>
</feature>
<dbReference type="GO" id="GO:0016887">
    <property type="term" value="F:ATP hydrolysis activity"/>
    <property type="evidence" value="ECO:0007669"/>
    <property type="project" value="InterPro"/>
</dbReference>
<dbReference type="InterPro" id="IPR050510">
    <property type="entry name" value="Cation_transp_ATPase_P-type"/>
</dbReference>
<dbReference type="InterPro" id="IPR001757">
    <property type="entry name" value="P_typ_ATPase"/>
</dbReference>
<dbReference type="Pfam" id="PF13246">
    <property type="entry name" value="Cation_ATPase"/>
    <property type="match status" value="1"/>
</dbReference>
<comment type="subcellular location">
    <subcellularLocation>
        <location evidence="1">Cell membrane</location>
        <topology evidence="1">Multi-pass membrane protein</topology>
    </subcellularLocation>
</comment>
<accession>A0A2H0XA36</accession>
<dbReference type="Gene3D" id="2.70.150.10">
    <property type="entry name" value="Calcium-transporting ATPase, cytoplasmic transduction domain A"/>
    <property type="match status" value="1"/>
</dbReference>
<dbReference type="Pfam" id="PF00689">
    <property type="entry name" value="Cation_ATPase_C"/>
    <property type="match status" value="1"/>
</dbReference>
<evidence type="ECO:0000256" key="10">
    <source>
        <dbReference type="SAM" id="Phobius"/>
    </source>
</evidence>
<dbReference type="Pfam" id="PF08282">
    <property type="entry name" value="Hydrolase_3"/>
    <property type="match status" value="1"/>
</dbReference>
<evidence type="ECO:0000256" key="7">
    <source>
        <dbReference type="ARBA" id="ARBA00022967"/>
    </source>
</evidence>
<dbReference type="InterPro" id="IPR059000">
    <property type="entry name" value="ATPase_P-type_domA"/>
</dbReference>
<dbReference type="SUPFAM" id="SSF81665">
    <property type="entry name" value="Calcium ATPase, transmembrane domain M"/>
    <property type="match status" value="1"/>
</dbReference>
<dbReference type="InterPro" id="IPR036412">
    <property type="entry name" value="HAD-like_sf"/>
</dbReference>
<dbReference type="SFLD" id="SFLDG00002">
    <property type="entry name" value="C1.7:_P-type_atpase_like"/>
    <property type="match status" value="1"/>
</dbReference>
<dbReference type="Gene3D" id="3.40.1110.10">
    <property type="entry name" value="Calcium-transporting ATPase, cytoplasmic domain N"/>
    <property type="match status" value="2"/>
</dbReference>
<evidence type="ECO:0000256" key="1">
    <source>
        <dbReference type="ARBA" id="ARBA00004651"/>
    </source>
</evidence>
<dbReference type="Proteomes" id="UP000231098">
    <property type="component" value="Unassembled WGS sequence"/>
</dbReference>
<dbReference type="GO" id="GO:0005886">
    <property type="term" value="C:plasma membrane"/>
    <property type="evidence" value="ECO:0007669"/>
    <property type="project" value="UniProtKB-SubCell"/>
</dbReference>
<evidence type="ECO:0000256" key="8">
    <source>
        <dbReference type="ARBA" id="ARBA00022989"/>
    </source>
</evidence>
<dbReference type="SUPFAM" id="SSF56784">
    <property type="entry name" value="HAD-like"/>
    <property type="match status" value="1"/>
</dbReference>
<dbReference type="SMART" id="SM00831">
    <property type="entry name" value="Cation_ATPase_N"/>
    <property type="match status" value="1"/>
</dbReference>
<dbReference type="SFLD" id="SFLDS00003">
    <property type="entry name" value="Haloacid_Dehalogenase"/>
    <property type="match status" value="1"/>
</dbReference>
<dbReference type="Pfam" id="PF00690">
    <property type="entry name" value="Cation_ATPase_N"/>
    <property type="match status" value="1"/>
</dbReference>
<feature type="transmembrane region" description="Helical" evidence="10">
    <location>
        <begin position="250"/>
        <end position="270"/>
    </location>
</feature>
<feature type="transmembrane region" description="Helical" evidence="10">
    <location>
        <begin position="749"/>
        <end position="769"/>
    </location>
</feature>
<reference evidence="13" key="1">
    <citation type="submission" date="2017-09" db="EMBL/GenBank/DDBJ databases">
        <title>Depth-based differentiation of microbial function through sediment-hosted aquifers and enrichment of novel symbionts in the deep terrestrial subsurface.</title>
        <authorList>
            <person name="Probst A.J."/>
            <person name="Ladd B."/>
            <person name="Jarett J.K."/>
            <person name="Geller-Mcgrath D.E."/>
            <person name="Sieber C.M.K."/>
            <person name="Emerson J.B."/>
            <person name="Anantharaman K."/>
            <person name="Thomas B.C."/>
            <person name="Malmstrom R."/>
            <person name="Stieglmeier M."/>
            <person name="Klingl A."/>
            <person name="Woyke T."/>
            <person name="Ryan C.M."/>
            <person name="Banfield J.F."/>
        </authorList>
    </citation>
    <scope>NUCLEOTIDE SEQUENCE [LARGE SCALE GENOMIC DNA]</scope>
</reference>
<dbReference type="NCBIfam" id="TIGR01494">
    <property type="entry name" value="ATPase_P-type"/>
    <property type="match status" value="2"/>
</dbReference>
<name>A0A2H0XA36_UNCKA</name>
<dbReference type="PRINTS" id="PR00121">
    <property type="entry name" value="NAKATPASE"/>
</dbReference>
<dbReference type="AlphaFoldDB" id="A0A2H0XA36"/>
<keyword evidence="7" id="KW-1278">Translocase</keyword>
<keyword evidence="6" id="KW-0067">ATP-binding</keyword>
<evidence type="ECO:0000313" key="12">
    <source>
        <dbReference type="EMBL" id="PIS21721.1"/>
    </source>
</evidence>
<dbReference type="InterPro" id="IPR023214">
    <property type="entry name" value="HAD_sf"/>
</dbReference>
<dbReference type="InterPro" id="IPR018303">
    <property type="entry name" value="ATPase_P-typ_P_site"/>
</dbReference>
<keyword evidence="5" id="KW-0547">Nucleotide-binding</keyword>
<dbReference type="GO" id="GO:1902600">
    <property type="term" value="P:proton transmembrane transport"/>
    <property type="evidence" value="ECO:0007669"/>
    <property type="project" value="TreeGrafter"/>
</dbReference>
<dbReference type="InterPro" id="IPR004014">
    <property type="entry name" value="ATPase_P-typ_cation-transptr_N"/>
</dbReference>
<dbReference type="PRINTS" id="PR00119">
    <property type="entry name" value="CATATPASE"/>
</dbReference>
<dbReference type="InterPro" id="IPR044492">
    <property type="entry name" value="P_typ_ATPase_HD_dom"/>
</dbReference>
<evidence type="ECO:0000256" key="6">
    <source>
        <dbReference type="ARBA" id="ARBA00022840"/>
    </source>
</evidence>
<evidence type="ECO:0000256" key="3">
    <source>
        <dbReference type="ARBA" id="ARBA00022475"/>
    </source>
</evidence>
<feature type="transmembrane region" description="Helical" evidence="10">
    <location>
        <begin position="276"/>
        <end position="301"/>
    </location>
</feature>
<dbReference type="Gene3D" id="1.20.1110.10">
    <property type="entry name" value="Calcium-transporting ATPase, transmembrane domain"/>
    <property type="match status" value="3"/>
</dbReference>
<comment type="similarity">
    <text evidence="2">Belongs to the cation transport ATPase (P-type) (TC 3.A.3) family. Type IIA subfamily.</text>
</comment>
<keyword evidence="8 10" id="KW-1133">Transmembrane helix</keyword>
<dbReference type="PROSITE" id="PS00154">
    <property type="entry name" value="ATPASE_E1_E2"/>
    <property type="match status" value="1"/>
</dbReference>
<feature type="domain" description="Cation-transporting P-type ATPase N-terminal" evidence="11">
    <location>
        <begin position="8"/>
        <end position="81"/>
    </location>
</feature>
<comment type="caution">
    <text evidence="12">The sequence shown here is derived from an EMBL/GenBank/DDBJ whole genome shotgun (WGS) entry which is preliminary data.</text>
</comment>
<dbReference type="GO" id="GO:0006883">
    <property type="term" value="P:intracellular sodium ion homeostasis"/>
    <property type="evidence" value="ECO:0007669"/>
    <property type="project" value="TreeGrafter"/>
</dbReference>
<evidence type="ECO:0000256" key="2">
    <source>
        <dbReference type="ARBA" id="ARBA00005675"/>
    </source>
</evidence>
<dbReference type="PANTHER" id="PTHR43294:SF21">
    <property type="entry name" value="CATION TRANSPORTING ATPASE"/>
    <property type="match status" value="1"/>
</dbReference>
<keyword evidence="3" id="KW-1003">Cell membrane</keyword>
<sequence length="879" mass="97105">MPKKSALSSYQKSLPDLYKEFKSSEKGLTTEVAGSLLDLYGENVLPKERPPKATFLFISQFKNPLVYVLLAASFITGIFLKDLIDSLIILIAVFINSIVGFIQEYKASHAIDALKSLIVPRAKVKRDGVTQEIDSRWLVPGDVIFLSPGFRVPADARLIEEHSLKINEASLTGESVPVEKSTVIIRKEALLSERKNLVFAGAEVVEGTGVALVFATGGNTEVGKIGKLINGVSSGKTPLQTKIENFSKSLAGLLLLLCAVIFGIGLLLGYPLKEMFTLSVALSVAAIPEGLVVTVTVILALGMQKIYKRNALVRKLVSAETLGSVTVICVDKTGTITEGKMEATRVDVKDTMLFAHAGALCNDLLNQTETALWERVSCFHDHNFDPQKVRDSIPRFSVIPFASSSRFMATLHPWNSKEVGIVFVKGAPDKLLGWSKISASEKESWEKKITTWSKEGERVLGFAYKIVKLPTVADLCGFDSDRKSGRVSLRSSEKKMMKELLSENLESGFTFLGLLGISDPIREEVASALRLAQGAGIKVVVITGDYRETAISVMGKIGIPVEYEETISGEELNGLTDDELYAKIENVKLFSRVTPSEKLKIVQAFRRHGEVVAMTGDGVNDAPALKQADIGVVVGTATEVAKETADMVLLDSNFSTIVASIEEGRNIFENIKKVLTYLLTDSFSEVILVGGSLLLGIPIPVTAVQILWVNLVEDSFPAMALAFEKEKENVMKDPPRRIYDSLFDKEVKMLVFIVGLTTDLCLLGLYFFLLRRGLDSTHLRTLMFAALGIDSLFYALSLRSLRRNIWHFEVFKNMYLNISLIIGFMLLLLAIYFPFLQRVIGTKSLTFFEMLVLIAIGIFNLSAIELGKWYYIRKIKRWR</sequence>
<evidence type="ECO:0000256" key="4">
    <source>
        <dbReference type="ARBA" id="ARBA00022692"/>
    </source>
</evidence>
<dbReference type="GO" id="GO:0030007">
    <property type="term" value="P:intracellular potassium ion homeostasis"/>
    <property type="evidence" value="ECO:0007669"/>
    <property type="project" value="TreeGrafter"/>
</dbReference>
<evidence type="ECO:0000256" key="5">
    <source>
        <dbReference type="ARBA" id="ARBA00022741"/>
    </source>
</evidence>
<keyword evidence="9 10" id="KW-0472">Membrane</keyword>
<dbReference type="GO" id="GO:1990573">
    <property type="term" value="P:potassium ion import across plasma membrane"/>
    <property type="evidence" value="ECO:0007669"/>
    <property type="project" value="TreeGrafter"/>
</dbReference>
<dbReference type="InterPro" id="IPR023299">
    <property type="entry name" value="ATPase_P-typ_cyto_dom_N"/>
</dbReference>
<feature type="transmembrane region" description="Helical" evidence="10">
    <location>
        <begin position="813"/>
        <end position="835"/>
    </location>
</feature>
<organism evidence="12 13">
    <name type="scientific">candidate division WWE3 bacterium CG08_land_8_20_14_0_20_41_15</name>
    <dbReference type="NCBI Taxonomy" id="1975086"/>
    <lineage>
        <taxon>Bacteria</taxon>
        <taxon>Katanobacteria</taxon>
    </lineage>
</organism>
<dbReference type="InterPro" id="IPR008250">
    <property type="entry name" value="ATPase_P-typ_transduc_dom_A_sf"/>
</dbReference>
<dbReference type="Gene3D" id="3.40.50.1000">
    <property type="entry name" value="HAD superfamily/HAD-like"/>
    <property type="match status" value="2"/>
</dbReference>
<proteinExistence type="inferred from homology"/>
<gene>
    <name evidence="12" type="ORF">COT51_01215</name>
</gene>
<dbReference type="SUPFAM" id="SSF81653">
    <property type="entry name" value="Calcium ATPase, transduction domain A"/>
    <property type="match status" value="1"/>
</dbReference>
<feature type="transmembrane region" description="Helical" evidence="10">
    <location>
        <begin position="847"/>
        <end position="871"/>
    </location>
</feature>
<evidence type="ECO:0000259" key="11">
    <source>
        <dbReference type="SMART" id="SM00831"/>
    </source>
</evidence>